<name>A0A7X0U6V4_9ACTN</name>
<dbReference type="GO" id="GO:0045881">
    <property type="term" value="P:positive regulation of sporulation resulting in formation of a cellular spore"/>
    <property type="evidence" value="ECO:0007669"/>
    <property type="project" value="TreeGrafter"/>
</dbReference>
<dbReference type="RefSeq" id="WP_185112861.1">
    <property type="nucleotide sequence ID" value="NZ_JACHMI010000002.1"/>
</dbReference>
<dbReference type="Proteomes" id="UP000565579">
    <property type="component" value="Unassembled WGS sequence"/>
</dbReference>
<sequence>MPAIVSQTYRMVSVADLEPHPDNPHQGDVDVIAESIKKNGFYGTVLVQKSQMRIIAGEHRWRGAKANHLRQVPALIIDVDDDTATRIMLADNRTAEFGAYDDHALADLLHGLDDLDGTGWTEQDLDDLADAIAADNAVALGPERAPVPGGGRADQAGADDEEELPEPGDAETHTRPVVWGVVVTCDSEAEQVQLLNQLTGQGWNVRALM</sequence>
<dbReference type="Pfam" id="PF02195">
    <property type="entry name" value="ParB_N"/>
    <property type="match status" value="1"/>
</dbReference>
<evidence type="ECO:0000313" key="3">
    <source>
        <dbReference type="EMBL" id="MBB6557278.1"/>
    </source>
</evidence>
<dbReference type="AlphaFoldDB" id="A0A7X0U6V4"/>
<dbReference type="PANTHER" id="PTHR33375:SF1">
    <property type="entry name" value="CHROMOSOME-PARTITIONING PROTEIN PARB-RELATED"/>
    <property type="match status" value="1"/>
</dbReference>
<dbReference type="GO" id="GO:0005694">
    <property type="term" value="C:chromosome"/>
    <property type="evidence" value="ECO:0007669"/>
    <property type="project" value="TreeGrafter"/>
</dbReference>
<comment type="caution">
    <text evidence="3">The sequence shown here is derived from an EMBL/GenBank/DDBJ whole genome shotgun (WGS) entry which is preliminary data.</text>
</comment>
<organism evidence="3 4">
    <name type="scientific">Nonomuraea rubra</name>
    <dbReference type="NCBI Taxonomy" id="46180"/>
    <lineage>
        <taxon>Bacteria</taxon>
        <taxon>Bacillati</taxon>
        <taxon>Actinomycetota</taxon>
        <taxon>Actinomycetes</taxon>
        <taxon>Streptosporangiales</taxon>
        <taxon>Streptosporangiaceae</taxon>
        <taxon>Nonomuraea</taxon>
    </lineage>
</organism>
<protein>
    <submittedName>
        <fullName evidence="3">ParB-like chromosome segregation protein Spo0J</fullName>
    </submittedName>
</protein>
<accession>A0A7X0U6V4</accession>
<dbReference type="EMBL" id="JACHMI010000002">
    <property type="protein sequence ID" value="MBB6557278.1"/>
    <property type="molecule type" value="Genomic_DNA"/>
</dbReference>
<gene>
    <name evidence="3" type="ORF">HD593_012168</name>
</gene>
<dbReference type="InterPro" id="IPR036086">
    <property type="entry name" value="ParB/Sulfiredoxin_sf"/>
</dbReference>
<dbReference type="GO" id="GO:0007059">
    <property type="term" value="P:chromosome segregation"/>
    <property type="evidence" value="ECO:0007669"/>
    <property type="project" value="TreeGrafter"/>
</dbReference>
<evidence type="ECO:0000259" key="2">
    <source>
        <dbReference type="SMART" id="SM00470"/>
    </source>
</evidence>
<feature type="compositionally biased region" description="Acidic residues" evidence="1">
    <location>
        <begin position="157"/>
        <end position="169"/>
    </location>
</feature>
<keyword evidence="4" id="KW-1185">Reference proteome</keyword>
<dbReference type="Gene3D" id="3.90.1530.10">
    <property type="entry name" value="Conserved hypothetical protein from pyrococcus furiosus pfu- 392566-001, ParB domain"/>
    <property type="match status" value="1"/>
</dbReference>
<reference evidence="3 4" key="1">
    <citation type="submission" date="2020-08" db="EMBL/GenBank/DDBJ databases">
        <title>Sequencing the genomes of 1000 actinobacteria strains.</title>
        <authorList>
            <person name="Klenk H.-P."/>
        </authorList>
    </citation>
    <scope>NUCLEOTIDE SEQUENCE [LARGE SCALE GENOMIC DNA]</scope>
    <source>
        <strain evidence="3 4">DSM 43768</strain>
    </source>
</reference>
<evidence type="ECO:0000313" key="4">
    <source>
        <dbReference type="Proteomes" id="UP000565579"/>
    </source>
</evidence>
<dbReference type="SMART" id="SM00470">
    <property type="entry name" value="ParB"/>
    <property type="match status" value="1"/>
</dbReference>
<dbReference type="InterPro" id="IPR050336">
    <property type="entry name" value="Chromosome_partition/occlusion"/>
</dbReference>
<dbReference type="SUPFAM" id="SSF110849">
    <property type="entry name" value="ParB/Sulfiredoxin"/>
    <property type="match status" value="1"/>
</dbReference>
<feature type="region of interest" description="Disordered" evidence="1">
    <location>
        <begin position="140"/>
        <end position="175"/>
    </location>
</feature>
<dbReference type="PANTHER" id="PTHR33375">
    <property type="entry name" value="CHROMOSOME-PARTITIONING PROTEIN PARB-RELATED"/>
    <property type="match status" value="1"/>
</dbReference>
<dbReference type="InterPro" id="IPR003115">
    <property type="entry name" value="ParB_N"/>
</dbReference>
<proteinExistence type="predicted"/>
<evidence type="ECO:0000256" key="1">
    <source>
        <dbReference type="SAM" id="MobiDB-lite"/>
    </source>
</evidence>
<feature type="domain" description="ParB-like N-terminal" evidence="2">
    <location>
        <begin position="10"/>
        <end position="93"/>
    </location>
</feature>